<keyword evidence="1 5" id="KW-0547">Nucleotide-binding</keyword>
<dbReference type="WBParaSite" id="PDA_v2.g8087.t1">
    <property type="protein sequence ID" value="PDA_v2.g8087.t1"/>
    <property type="gene ID" value="PDA_v2.g8087"/>
</dbReference>
<comment type="similarity">
    <text evidence="5">Belongs to the DEAD box helicase family.</text>
</comment>
<dbReference type="GO" id="GO:0016787">
    <property type="term" value="F:hydrolase activity"/>
    <property type="evidence" value="ECO:0007669"/>
    <property type="project" value="UniProtKB-KW"/>
</dbReference>
<dbReference type="GO" id="GO:0005524">
    <property type="term" value="F:ATP binding"/>
    <property type="evidence" value="ECO:0007669"/>
    <property type="project" value="UniProtKB-UniRule"/>
</dbReference>
<reference evidence="8" key="1">
    <citation type="submission" date="2022-11" db="UniProtKB">
        <authorList>
            <consortium name="WormBaseParasite"/>
        </authorList>
    </citation>
    <scope>IDENTIFICATION</scope>
</reference>
<organism evidence="7 8">
    <name type="scientific">Panagrolaimus davidi</name>
    <dbReference type="NCBI Taxonomy" id="227884"/>
    <lineage>
        <taxon>Eukaryota</taxon>
        <taxon>Metazoa</taxon>
        <taxon>Ecdysozoa</taxon>
        <taxon>Nematoda</taxon>
        <taxon>Chromadorea</taxon>
        <taxon>Rhabditida</taxon>
        <taxon>Tylenchina</taxon>
        <taxon>Panagrolaimomorpha</taxon>
        <taxon>Panagrolaimoidea</taxon>
        <taxon>Panagrolaimidae</taxon>
        <taxon>Panagrolaimus</taxon>
    </lineage>
</organism>
<evidence type="ECO:0000259" key="6">
    <source>
        <dbReference type="PROSITE" id="PS51194"/>
    </source>
</evidence>
<dbReference type="Gene3D" id="3.40.50.300">
    <property type="entry name" value="P-loop containing nucleotide triphosphate hydrolases"/>
    <property type="match status" value="1"/>
</dbReference>
<keyword evidence="3 5" id="KW-0067">ATP-binding</keyword>
<comment type="domain">
    <text evidence="5">The Q motif is unique to and characteristic of the DEAD box family of RNA helicases and controls ATP binding and hydrolysis.</text>
</comment>
<evidence type="ECO:0000256" key="2">
    <source>
        <dbReference type="ARBA" id="ARBA00022801"/>
    </source>
</evidence>
<evidence type="ECO:0000256" key="1">
    <source>
        <dbReference type="ARBA" id="ARBA00022741"/>
    </source>
</evidence>
<keyword evidence="4 5" id="KW-0694">RNA-binding</keyword>
<dbReference type="SUPFAM" id="SSF52540">
    <property type="entry name" value="P-loop containing nucleoside triphosphate hydrolases"/>
    <property type="match status" value="1"/>
</dbReference>
<comment type="catalytic activity">
    <reaction evidence="5">
        <text>ATP + H2O = ADP + phosphate + H(+)</text>
        <dbReference type="Rhea" id="RHEA:13065"/>
        <dbReference type="ChEBI" id="CHEBI:15377"/>
        <dbReference type="ChEBI" id="CHEBI:15378"/>
        <dbReference type="ChEBI" id="CHEBI:30616"/>
        <dbReference type="ChEBI" id="CHEBI:43474"/>
        <dbReference type="ChEBI" id="CHEBI:456216"/>
        <dbReference type="EC" id="3.6.4.13"/>
    </reaction>
</comment>
<dbReference type="CDD" id="cd18787">
    <property type="entry name" value="SF2_C_DEAD"/>
    <property type="match status" value="1"/>
</dbReference>
<keyword evidence="5" id="KW-0347">Helicase</keyword>
<keyword evidence="2 5" id="KW-0378">Hydrolase</keyword>
<sequence length="150" mass="17061">MTAEGKVIIFVNDREKIKPVAAFLYRIIGQHAIAVLHGEMLQPERYSYIEKFRKNINVLLTTNVGARELDTAEVRNVINYYAATNRDNHIHRIGRNGRAGQSGIAYTLLTKEDEAFAKIILPTLTSDENKKQICEFYFITTLSITEAKKS</sequence>
<dbReference type="AlphaFoldDB" id="A0A914QVP3"/>
<dbReference type="GO" id="GO:0003723">
    <property type="term" value="F:RNA binding"/>
    <property type="evidence" value="ECO:0007669"/>
    <property type="project" value="UniProtKB-UniRule"/>
</dbReference>
<dbReference type="GO" id="GO:0003724">
    <property type="term" value="F:RNA helicase activity"/>
    <property type="evidence" value="ECO:0007669"/>
    <property type="project" value="UniProtKB-EC"/>
</dbReference>
<dbReference type="PANTHER" id="PTHR24031">
    <property type="entry name" value="RNA HELICASE"/>
    <property type="match status" value="1"/>
</dbReference>
<feature type="domain" description="Helicase C-terminal" evidence="6">
    <location>
        <begin position="1"/>
        <end position="145"/>
    </location>
</feature>
<dbReference type="InterPro" id="IPR027417">
    <property type="entry name" value="P-loop_NTPase"/>
</dbReference>
<accession>A0A914QVP3</accession>
<evidence type="ECO:0000313" key="7">
    <source>
        <dbReference type="Proteomes" id="UP000887578"/>
    </source>
</evidence>
<dbReference type="EC" id="3.6.4.13" evidence="5"/>
<evidence type="ECO:0000256" key="5">
    <source>
        <dbReference type="RuleBase" id="RU365068"/>
    </source>
</evidence>
<dbReference type="Proteomes" id="UP000887578">
    <property type="component" value="Unplaced"/>
</dbReference>
<dbReference type="PROSITE" id="PS51194">
    <property type="entry name" value="HELICASE_CTER"/>
    <property type="match status" value="1"/>
</dbReference>
<proteinExistence type="inferred from homology"/>
<protein>
    <recommendedName>
        <fullName evidence="5">ATP-dependent RNA helicase</fullName>
        <ecNumber evidence="5">3.6.4.13</ecNumber>
    </recommendedName>
</protein>
<keyword evidence="7" id="KW-1185">Reference proteome</keyword>
<comment type="function">
    <text evidence="5">RNA helicase.</text>
</comment>
<evidence type="ECO:0000256" key="4">
    <source>
        <dbReference type="ARBA" id="ARBA00022884"/>
    </source>
</evidence>
<dbReference type="Pfam" id="PF00271">
    <property type="entry name" value="Helicase_C"/>
    <property type="match status" value="1"/>
</dbReference>
<dbReference type="SMART" id="SM00490">
    <property type="entry name" value="HELICc"/>
    <property type="match status" value="1"/>
</dbReference>
<name>A0A914QVP3_9BILA</name>
<evidence type="ECO:0000256" key="3">
    <source>
        <dbReference type="ARBA" id="ARBA00022840"/>
    </source>
</evidence>
<dbReference type="InterPro" id="IPR001650">
    <property type="entry name" value="Helicase_C-like"/>
</dbReference>
<evidence type="ECO:0000313" key="8">
    <source>
        <dbReference type="WBParaSite" id="PDA_v2.g8087.t1"/>
    </source>
</evidence>